<sequence>MPGREGGEVDDEGVDGVGTDQQDQAAFPAEAAGRPVHAYGQLGIAERAVGRDDGGPVAVGGEAEGERDGRGAWE</sequence>
<feature type="region of interest" description="Disordered" evidence="1">
    <location>
        <begin position="1"/>
        <end position="35"/>
    </location>
</feature>
<dbReference type="EMBL" id="BNEE01000006">
    <property type="protein sequence ID" value="GHI86568.1"/>
    <property type="molecule type" value="Genomic_DNA"/>
</dbReference>
<protein>
    <submittedName>
        <fullName evidence="2">Uncharacterized protein</fullName>
    </submittedName>
</protein>
<gene>
    <name evidence="2" type="ORF">Sxan_39320</name>
</gene>
<reference evidence="2" key="1">
    <citation type="submission" date="2020-09" db="EMBL/GenBank/DDBJ databases">
        <title>Whole genome shotgun sequence of Streptomyces xanthophaeus NBRC 12829.</title>
        <authorList>
            <person name="Komaki H."/>
            <person name="Tamura T."/>
        </authorList>
    </citation>
    <scope>NUCLEOTIDE SEQUENCE</scope>
    <source>
        <strain evidence="2">NBRC 12829</strain>
    </source>
</reference>
<dbReference type="AlphaFoldDB" id="A0A919LAN8"/>
<evidence type="ECO:0000256" key="1">
    <source>
        <dbReference type="SAM" id="MobiDB-lite"/>
    </source>
</evidence>
<keyword evidence="3" id="KW-1185">Reference proteome</keyword>
<proteinExistence type="predicted"/>
<feature type="region of interest" description="Disordered" evidence="1">
    <location>
        <begin position="47"/>
        <end position="74"/>
    </location>
</feature>
<dbReference type="Proteomes" id="UP000600026">
    <property type="component" value="Unassembled WGS sequence"/>
</dbReference>
<organism evidence="2 3">
    <name type="scientific">Streptomyces xanthophaeus</name>
    <dbReference type="NCBI Taxonomy" id="67385"/>
    <lineage>
        <taxon>Bacteria</taxon>
        <taxon>Bacillati</taxon>
        <taxon>Actinomycetota</taxon>
        <taxon>Actinomycetes</taxon>
        <taxon>Kitasatosporales</taxon>
        <taxon>Streptomycetaceae</taxon>
        <taxon>Streptomyces</taxon>
    </lineage>
</organism>
<feature type="compositionally biased region" description="Basic and acidic residues" evidence="1">
    <location>
        <begin position="64"/>
        <end position="74"/>
    </location>
</feature>
<evidence type="ECO:0000313" key="3">
    <source>
        <dbReference type="Proteomes" id="UP000600026"/>
    </source>
</evidence>
<evidence type="ECO:0000313" key="2">
    <source>
        <dbReference type="EMBL" id="GHI86568.1"/>
    </source>
</evidence>
<accession>A0A919LAN8</accession>
<name>A0A919LAN8_9ACTN</name>
<comment type="caution">
    <text evidence="2">The sequence shown here is derived from an EMBL/GenBank/DDBJ whole genome shotgun (WGS) entry which is preliminary data.</text>
</comment>